<proteinExistence type="predicted"/>
<feature type="transmembrane region" description="Helical" evidence="1">
    <location>
        <begin position="12"/>
        <end position="32"/>
    </location>
</feature>
<accession>A0A2Z4XZW1</accession>
<evidence type="ECO:0000313" key="5">
    <source>
        <dbReference type="Proteomes" id="UP000681131"/>
    </source>
</evidence>
<dbReference type="OrthoDB" id="5704345at2"/>
<evidence type="ECO:0000313" key="3">
    <source>
        <dbReference type="EMBL" id="QIW12460.1"/>
    </source>
</evidence>
<keyword evidence="1" id="KW-1133">Transmembrane helix</keyword>
<dbReference type="AlphaFoldDB" id="A0A2Z4XZW1"/>
<dbReference type="EMBL" id="CP043424">
    <property type="protein sequence ID" value="QIW12460.1"/>
    <property type="molecule type" value="Genomic_DNA"/>
</dbReference>
<gene>
    <name evidence="2" type="ORF">CDH04_07290</name>
    <name evidence="3" type="ORF">FZC43_07295</name>
</gene>
<dbReference type="KEGG" id="fad:CDH04_07290"/>
<organism evidence="2 4">
    <name type="scientific">Francisella adeliensis</name>
    <dbReference type="NCBI Taxonomy" id="2007306"/>
    <lineage>
        <taxon>Bacteria</taxon>
        <taxon>Pseudomonadati</taxon>
        <taxon>Pseudomonadota</taxon>
        <taxon>Gammaproteobacteria</taxon>
        <taxon>Thiotrichales</taxon>
        <taxon>Francisellaceae</taxon>
        <taxon>Francisella</taxon>
    </lineage>
</organism>
<name>A0A2Z4XZW1_9GAMM</name>
<feature type="transmembrane region" description="Helical" evidence="1">
    <location>
        <begin position="100"/>
        <end position="124"/>
    </location>
</feature>
<dbReference type="PROSITE" id="PS51257">
    <property type="entry name" value="PROKAR_LIPOPROTEIN"/>
    <property type="match status" value="1"/>
</dbReference>
<feature type="transmembrane region" description="Helical" evidence="1">
    <location>
        <begin position="70"/>
        <end position="94"/>
    </location>
</feature>
<keyword evidence="3" id="KW-0449">Lipoprotein</keyword>
<protein>
    <submittedName>
        <fullName evidence="3">Membrane lipoprotein</fullName>
    </submittedName>
</protein>
<reference evidence="2 4" key="1">
    <citation type="submission" date="2017-06" db="EMBL/GenBank/DDBJ databases">
        <title>Complete genome of Francisella adeliensis.</title>
        <authorList>
            <person name="Vallesi A."/>
            <person name="Sjodin A."/>
        </authorList>
    </citation>
    <scope>NUCLEOTIDE SEQUENCE [LARGE SCALE GENOMIC DNA]</scope>
    <source>
        <strain evidence="2 4">FDC440</strain>
    </source>
</reference>
<reference evidence="3 5" key="2">
    <citation type="submission" date="2019-08" db="EMBL/GenBank/DDBJ databases">
        <title>Complete genome sequences of Francisella adeliensis (FSC1325 and FSC1326).</title>
        <authorList>
            <person name="Ohrman C."/>
            <person name="Uneklint I."/>
            <person name="Vallesi A."/>
            <person name="Karlsson L."/>
            <person name="Sjodin A."/>
        </authorList>
    </citation>
    <scope>NUCLEOTIDE SEQUENCE [LARGE SCALE GENOMIC DNA]</scope>
    <source>
        <strain evidence="3 5">FSC1325</strain>
    </source>
</reference>
<feature type="transmembrane region" description="Helical" evidence="1">
    <location>
        <begin position="44"/>
        <end position="63"/>
    </location>
</feature>
<evidence type="ECO:0000313" key="2">
    <source>
        <dbReference type="EMBL" id="AXA34216.1"/>
    </source>
</evidence>
<dbReference type="RefSeq" id="WP_112870394.1">
    <property type="nucleotide sequence ID" value="NZ_CP021781.1"/>
</dbReference>
<evidence type="ECO:0000313" key="4">
    <source>
        <dbReference type="Proteomes" id="UP000251120"/>
    </source>
</evidence>
<dbReference type="EMBL" id="CP021781">
    <property type="protein sequence ID" value="AXA34216.1"/>
    <property type="molecule type" value="Genomic_DNA"/>
</dbReference>
<evidence type="ECO:0000256" key="1">
    <source>
        <dbReference type="SAM" id="Phobius"/>
    </source>
</evidence>
<keyword evidence="1" id="KW-0472">Membrane</keyword>
<dbReference type="Proteomes" id="UP000681131">
    <property type="component" value="Chromosome"/>
</dbReference>
<keyword evidence="1" id="KW-0812">Transmembrane</keyword>
<keyword evidence="5" id="KW-1185">Reference proteome</keyword>
<dbReference type="Proteomes" id="UP000251120">
    <property type="component" value="Chromosome"/>
</dbReference>
<sequence length="132" mass="14950">MNNSANRISIGYVAGLVSACVIQTLRVIIFDIDTFLTDDFKYNLYRQMIWGGVWATLFIIPFYKNVIARGFIIGVIVIMFNFMIKMPVVGLGFFGVDAPMIKILANISFNIPWGILAGIIYYLLMLRSKPKI</sequence>